<evidence type="ECO:0000313" key="3">
    <source>
        <dbReference type="WBParaSite" id="SPAL_0001085800.1"/>
    </source>
</evidence>
<feature type="chain" id="PRO_5005895122" evidence="1">
    <location>
        <begin position="20"/>
        <end position="268"/>
    </location>
</feature>
<organism evidence="2 3">
    <name type="scientific">Strongyloides papillosus</name>
    <name type="common">Intestinal threadworm</name>
    <dbReference type="NCBI Taxonomy" id="174720"/>
    <lineage>
        <taxon>Eukaryota</taxon>
        <taxon>Metazoa</taxon>
        <taxon>Ecdysozoa</taxon>
        <taxon>Nematoda</taxon>
        <taxon>Chromadorea</taxon>
        <taxon>Rhabditida</taxon>
        <taxon>Tylenchina</taxon>
        <taxon>Panagrolaimomorpha</taxon>
        <taxon>Strongyloidoidea</taxon>
        <taxon>Strongyloididae</taxon>
        <taxon>Strongyloides</taxon>
    </lineage>
</organism>
<dbReference type="Gene3D" id="2.40.160.110">
    <property type="match status" value="1"/>
</dbReference>
<dbReference type="Proteomes" id="UP000046392">
    <property type="component" value="Unplaced"/>
</dbReference>
<sequence length="268" mass="31107">MFLLKYLISFISCFYIVLCTTSDSNESKNWKNYQSFQDPLKNEFGLLKINTTNVCLSLKFDIQIINLNLNQTDSHIEIPSFSSPAVKLQGYCFSNIKNKISEIKAQWKQYDRKKVLYFLFTSNSISDNSEEELRWKLKNVIYTEKHGEESITFKSRNDSFMITSPIRSKYICRDKLNITLKHDNYKDIIIQLQPEIELIPFFGEKGYGSNIFICERTRKKSLSESFQSKMTILSGVVLGISSVSAIIIHSLRRTIFSPTLKVMQFSAE</sequence>
<dbReference type="WBParaSite" id="SPAL_0001085800.1">
    <property type="protein sequence ID" value="SPAL_0001085800.1"/>
    <property type="gene ID" value="SPAL_0001085800"/>
</dbReference>
<evidence type="ECO:0000313" key="2">
    <source>
        <dbReference type="Proteomes" id="UP000046392"/>
    </source>
</evidence>
<dbReference type="AlphaFoldDB" id="A0A0N5BYK6"/>
<feature type="signal peptide" evidence="1">
    <location>
        <begin position="1"/>
        <end position="19"/>
    </location>
</feature>
<reference evidence="3" key="1">
    <citation type="submission" date="2017-02" db="UniProtKB">
        <authorList>
            <consortium name="WormBaseParasite"/>
        </authorList>
    </citation>
    <scope>IDENTIFICATION</scope>
</reference>
<keyword evidence="1" id="KW-0732">Signal</keyword>
<protein>
    <submittedName>
        <fullName evidence="3">Phosphatidylinositol-glycan biosynthesis class X protein</fullName>
    </submittedName>
</protein>
<proteinExistence type="predicted"/>
<keyword evidence="2" id="KW-1185">Reference proteome</keyword>
<evidence type="ECO:0000256" key="1">
    <source>
        <dbReference type="SAM" id="SignalP"/>
    </source>
</evidence>
<accession>A0A0N5BYK6</accession>
<name>A0A0N5BYK6_STREA</name>